<dbReference type="SUPFAM" id="SSF46894">
    <property type="entry name" value="C-terminal effector domain of the bipartite response regulators"/>
    <property type="match status" value="1"/>
</dbReference>
<dbReference type="InterPro" id="IPR005158">
    <property type="entry name" value="BTAD"/>
</dbReference>
<keyword evidence="6" id="KW-1185">Reference proteome</keyword>
<proteinExistence type="inferred from homology"/>
<evidence type="ECO:0000256" key="3">
    <source>
        <dbReference type="PROSITE-ProRule" id="PRU01091"/>
    </source>
</evidence>
<evidence type="ECO:0000259" key="4">
    <source>
        <dbReference type="PROSITE" id="PS51755"/>
    </source>
</evidence>
<dbReference type="Proteomes" id="UP001597183">
    <property type="component" value="Unassembled WGS sequence"/>
</dbReference>
<comment type="similarity">
    <text evidence="1">Belongs to the AfsR/DnrI/RedD regulatory family.</text>
</comment>
<dbReference type="PANTHER" id="PTHR47691">
    <property type="entry name" value="REGULATOR-RELATED"/>
    <property type="match status" value="1"/>
</dbReference>
<protein>
    <submittedName>
        <fullName evidence="5">BTAD domain-containing putative transcriptional regulator</fullName>
    </submittedName>
</protein>
<dbReference type="PROSITE" id="PS51755">
    <property type="entry name" value="OMPR_PHOB"/>
    <property type="match status" value="1"/>
</dbReference>
<dbReference type="EMBL" id="JBHTMK010000055">
    <property type="protein sequence ID" value="MFD1372275.1"/>
    <property type="molecule type" value="Genomic_DNA"/>
</dbReference>
<dbReference type="InterPro" id="IPR027417">
    <property type="entry name" value="P-loop_NTPase"/>
</dbReference>
<comment type="caution">
    <text evidence="5">The sequence shown here is derived from an EMBL/GenBank/DDBJ whole genome shotgun (WGS) entry which is preliminary data.</text>
</comment>
<feature type="DNA-binding region" description="OmpR/PhoB-type" evidence="3">
    <location>
        <begin position="1"/>
        <end position="90"/>
    </location>
</feature>
<accession>A0ABW4APW6</accession>
<dbReference type="Gene3D" id="1.10.10.10">
    <property type="entry name" value="Winged helix-like DNA-binding domain superfamily/Winged helix DNA-binding domain"/>
    <property type="match status" value="1"/>
</dbReference>
<dbReference type="InterPro" id="IPR016032">
    <property type="entry name" value="Sig_transdc_resp-reg_C-effctor"/>
</dbReference>
<evidence type="ECO:0000313" key="6">
    <source>
        <dbReference type="Proteomes" id="UP001597183"/>
    </source>
</evidence>
<dbReference type="SMART" id="SM01043">
    <property type="entry name" value="BTAD"/>
    <property type="match status" value="1"/>
</dbReference>
<sequence>MLIGRVLGPTGIERDGTDAELGGPLPRRLIAALLAADGRPVSEDALADAVWGDRPPASPGVSLQAYVSRLRRGLGADALTRVGDGYRLTVDGTDAGRFTDEVRRGRELLGDGRPGEALRVFETGLGRWRGEAFQDLPQAYARTALTELHAVATEEYLAARLAIGDTTGVIAELEAAVEAGPYRERRWELLILALYRGARQAEAPAALRRVRARLTDELGIDPGPALQTLERQVLAQDPRLLLVARPSPPVRPLSLFLGRTTELAALTAMAGHRLVSLVGPAGAGKTRLAIEFAADEDPWFVRLADLTEPGRVPAATATAMGVRGTTADAIVTALGQSAGLLLLDNCEHVTAAVADLVLTLLARCPGLRVLATSREPLGVDGERLLPIGPLPGPDAVALLTDRITAVRPGWRPDDTETAQLDRLATALGGIPLALELAAARARAIGPGELLDSLHDRFPALGPVPRGALTPHQTLEAAVAWSVDPLPPADRALLLRLWPFEGGFPLAAVDDLERLSALISRSVVVADTTISPARYRLLEMVRAYCRDQDPQPSASRAAHAAWVRQLVEKQAPDVGGEHSAHAMRTLTRELPNLLAAIRHDLGAAPAAALRTAGRLQWFWHRGGHAGIALPLLRAALDTAPAAARSDRARAWLCSATLHTLVGDWTGAWQAHRAAGELLAPSASAASVSVSVSAFASASASAFASASASVSASGDDEIRLLRAQAAYYAALFHSAEGAFGRAVISAREAVAQARAIGADWFLPAASVALGAALAGDRQVEQGRRVLTRAAEEAIASHQNWTAALSRLRLARTLLVGDPDPARALTVLRPALACFTEEDDVSNTLVGLRTGALALALDGRPRDGAIVLAGADRCADRRGLDVTGPGLAAALTAALRGVDRAEAAEAAARLGEQQIRALIGPG</sequence>
<dbReference type="SMART" id="SM00862">
    <property type="entry name" value="Trans_reg_C"/>
    <property type="match status" value="1"/>
</dbReference>
<feature type="domain" description="OmpR/PhoB-type" evidence="4">
    <location>
        <begin position="1"/>
        <end position="90"/>
    </location>
</feature>
<keyword evidence="2 3" id="KW-0238">DNA-binding</keyword>
<dbReference type="RefSeq" id="WP_317796287.1">
    <property type="nucleotide sequence ID" value="NZ_AP028461.1"/>
</dbReference>
<dbReference type="Gene3D" id="1.25.40.10">
    <property type="entry name" value="Tetratricopeptide repeat domain"/>
    <property type="match status" value="1"/>
</dbReference>
<dbReference type="SUPFAM" id="SSF48452">
    <property type="entry name" value="TPR-like"/>
    <property type="match status" value="1"/>
</dbReference>
<evidence type="ECO:0000313" key="5">
    <source>
        <dbReference type="EMBL" id="MFD1372275.1"/>
    </source>
</evidence>
<dbReference type="InterPro" id="IPR036388">
    <property type="entry name" value="WH-like_DNA-bd_sf"/>
</dbReference>
<evidence type="ECO:0000256" key="1">
    <source>
        <dbReference type="ARBA" id="ARBA00005820"/>
    </source>
</evidence>
<reference evidence="6" key="1">
    <citation type="journal article" date="2019" name="Int. J. Syst. Evol. Microbiol.">
        <title>The Global Catalogue of Microorganisms (GCM) 10K type strain sequencing project: providing services to taxonomists for standard genome sequencing and annotation.</title>
        <authorList>
            <consortium name="The Broad Institute Genomics Platform"/>
            <consortium name="The Broad Institute Genome Sequencing Center for Infectious Disease"/>
            <person name="Wu L."/>
            <person name="Ma J."/>
        </authorList>
    </citation>
    <scope>NUCLEOTIDE SEQUENCE [LARGE SCALE GENOMIC DNA]</scope>
    <source>
        <strain evidence="6">CCM 7526</strain>
    </source>
</reference>
<organism evidence="5 6">
    <name type="scientific">Actinoplanes sichuanensis</name>
    <dbReference type="NCBI Taxonomy" id="512349"/>
    <lineage>
        <taxon>Bacteria</taxon>
        <taxon>Bacillati</taxon>
        <taxon>Actinomycetota</taxon>
        <taxon>Actinomycetes</taxon>
        <taxon>Micromonosporales</taxon>
        <taxon>Micromonosporaceae</taxon>
        <taxon>Actinoplanes</taxon>
    </lineage>
</organism>
<dbReference type="Pfam" id="PF00486">
    <property type="entry name" value="Trans_reg_C"/>
    <property type="match status" value="1"/>
</dbReference>
<evidence type="ECO:0000256" key="2">
    <source>
        <dbReference type="ARBA" id="ARBA00023125"/>
    </source>
</evidence>
<dbReference type="CDD" id="cd15831">
    <property type="entry name" value="BTAD"/>
    <property type="match status" value="1"/>
</dbReference>
<dbReference type="PANTHER" id="PTHR47691:SF3">
    <property type="entry name" value="HTH-TYPE TRANSCRIPTIONAL REGULATOR RV0890C-RELATED"/>
    <property type="match status" value="1"/>
</dbReference>
<dbReference type="InterPro" id="IPR001867">
    <property type="entry name" value="OmpR/PhoB-type_DNA-bd"/>
</dbReference>
<dbReference type="Pfam" id="PF03704">
    <property type="entry name" value="BTAD"/>
    <property type="match status" value="1"/>
</dbReference>
<gene>
    <name evidence="5" type="ORF">ACFQ5G_43725</name>
</gene>
<dbReference type="InterPro" id="IPR011990">
    <property type="entry name" value="TPR-like_helical_dom_sf"/>
</dbReference>
<dbReference type="SUPFAM" id="SSF52540">
    <property type="entry name" value="P-loop containing nucleoside triphosphate hydrolases"/>
    <property type="match status" value="1"/>
</dbReference>
<dbReference type="Gene3D" id="3.40.50.300">
    <property type="entry name" value="P-loop containing nucleotide triphosphate hydrolases"/>
    <property type="match status" value="1"/>
</dbReference>
<name>A0ABW4APW6_9ACTN</name>